<dbReference type="PANTHER" id="PTHR43451">
    <property type="entry name" value="ACETYLTRANSFERASE (GNAT) FAMILY PROTEIN"/>
    <property type="match status" value="1"/>
</dbReference>
<evidence type="ECO:0000259" key="1">
    <source>
        <dbReference type="PROSITE" id="PS51186"/>
    </source>
</evidence>
<proteinExistence type="predicted"/>
<dbReference type="AlphaFoldDB" id="G9BAR2"/>
<reference evidence="2" key="1">
    <citation type="journal article" date="2012" name="Environ. Microbiol.">
        <title>Genetic structure of three fosmid-fragments encoding 16S rRNA genes of the Miscellaneous Crenarchaeotic Group (MCG): implications for physiology and evolution of marine sedimentary archaea.</title>
        <authorList>
            <person name="Li P.Y."/>
            <person name="Xie B.B."/>
            <person name="Zhang X.Y."/>
            <person name="Qin Q.L."/>
            <person name="Dang H.Y."/>
            <person name="Wang X.M."/>
            <person name="Chen X.L."/>
            <person name="Yu J."/>
            <person name="Zhang Y.Z."/>
        </authorList>
    </citation>
    <scope>NUCLEOTIDE SEQUENCE</scope>
</reference>
<dbReference type="GO" id="GO:0016747">
    <property type="term" value="F:acyltransferase activity, transferring groups other than amino-acyl groups"/>
    <property type="evidence" value="ECO:0007669"/>
    <property type="project" value="InterPro"/>
</dbReference>
<evidence type="ECO:0000313" key="2">
    <source>
        <dbReference type="EMBL" id="ADQ54418.1"/>
    </source>
</evidence>
<dbReference type="Pfam" id="PF13673">
    <property type="entry name" value="Acetyltransf_10"/>
    <property type="match status" value="1"/>
</dbReference>
<dbReference type="Gene3D" id="3.40.630.30">
    <property type="match status" value="1"/>
</dbReference>
<dbReference type="InterPro" id="IPR016181">
    <property type="entry name" value="Acyl_CoA_acyltransferase"/>
</dbReference>
<dbReference type="PROSITE" id="PS51186">
    <property type="entry name" value="GNAT"/>
    <property type="match status" value="1"/>
</dbReference>
<gene>
    <name evidence="2" type="ORF">E37-7F_35</name>
</gene>
<organism evidence="2">
    <name type="scientific">uncultured marine crenarchaeote E37-7F</name>
    <dbReference type="NCBI Taxonomy" id="907717"/>
    <lineage>
        <taxon>Archaea</taxon>
        <taxon>Candidatus Bathyarchaeota</taxon>
        <taxon>environmental samples</taxon>
    </lineage>
</organism>
<dbReference type="InterPro" id="IPR052564">
    <property type="entry name" value="N-acetyltrans/Recomb-assoc"/>
</dbReference>
<dbReference type="PANTHER" id="PTHR43451:SF1">
    <property type="entry name" value="ACETYLTRANSFERASE"/>
    <property type="match status" value="1"/>
</dbReference>
<dbReference type="InterPro" id="IPR000182">
    <property type="entry name" value="GNAT_dom"/>
</dbReference>
<dbReference type="EMBL" id="HQ214611">
    <property type="protein sequence ID" value="ADQ54418.1"/>
    <property type="molecule type" value="Genomic_DNA"/>
</dbReference>
<sequence>MRIRKFKQEDARKVSYLIRKTLREVNSKDYPQNQIKFMCENHSSKRIVEKASNRLMYVAVEGERILGTVGLKDTFITTLFVNPKFHNRGIGTELMNHVESTARKKGYICVSVPSSVTAYDFYRKRGYKKVRDEYSPQYGQVIVMEKKL</sequence>
<feature type="domain" description="N-acetyltransferase" evidence="1">
    <location>
        <begin position="1"/>
        <end position="148"/>
    </location>
</feature>
<protein>
    <submittedName>
        <fullName evidence="2">GNAT family acetyltransferase</fullName>
    </submittedName>
</protein>
<keyword evidence="2" id="KW-0808">Transferase</keyword>
<name>G9BAR2_9ARCH</name>
<dbReference type="CDD" id="cd04301">
    <property type="entry name" value="NAT_SF"/>
    <property type="match status" value="1"/>
</dbReference>
<dbReference type="SUPFAM" id="SSF55729">
    <property type="entry name" value="Acyl-CoA N-acyltransferases (Nat)"/>
    <property type="match status" value="1"/>
</dbReference>
<accession>G9BAR2</accession>